<reference evidence="2" key="2">
    <citation type="submission" date="2020-09" db="EMBL/GenBank/DDBJ databases">
        <authorList>
            <person name="Sun Q."/>
            <person name="Zhou Y."/>
        </authorList>
    </citation>
    <scope>NUCLEOTIDE SEQUENCE</scope>
    <source>
        <strain evidence="2">CGMCC 1.15447</strain>
    </source>
</reference>
<dbReference type="Pfam" id="PF06764">
    <property type="entry name" value="DUF1223"/>
    <property type="match status" value="1"/>
</dbReference>
<protein>
    <submittedName>
        <fullName evidence="2">Coproporphyrinogen III oxidase</fullName>
    </submittedName>
</protein>
<organism evidence="2 3">
    <name type="scientific">Edaphobacter acidisoli</name>
    <dbReference type="NCBI Taxonomy" id="2040573"/>
    <lineage>
        <taxon>Bacteria</taxon>
        <taxon>Pseudomonadati</taxon>
        <taxon>Acidobacteriota</taxon>
        <taxon>Terriglobia</taxon>
        <taxon>Terriglobales</taxon>
        <taxon>Acidobacteriaceae</taxon>
        <taxon>Edaphobacter</taxon>
    </lineage>
</organism>
<dbReference type="RefSeq" id="WP_188758182.1">
    <property type="nucleotide sequence ID" value="NZ_BMJB01000001.1"/>
</dbReference>
<keyword evidence="1" id="KW-0732">Signal</keyword>
<dbReference type="InterPro" id="IPR036249">
    <property type="entry name" value="Thioredoxin-like_sf"/>
</dbReference>
<dbReference type="AlphaFoldDB" id="A0A916RNB2"/>
<dbReference type="PANTHER" id="PTHR36057:SF1">
    <property type="entry name" value="LIPOPROTEIN LIPID ATTACHMENT SITE-LIKE PROTEIN, PUTATIVE (DUF1223)-RELATED"/>
    <property type="match status" value="1"/>
</dbReference>
<proteinExistence type="predicted"/>
<comment type="caution">
    <text evidence="2">The sequence shown here is derived from an EMBL/GenBank/DDBJ whole genome shotgun (WGS) entry which is preliminary data.</text>
</comment>
<feature type="chain" id="PRO_5037691041" evidence="1">
    <location>
        <begin position="28"/>
        <end position="261"/>
    </location>
</feature>
<dbReference type="EMBL" id="BMJB01000001">
    <property type="protein sequence ID" value="GGA60556.1"/>
    <property type="molecule type" value="Genomic_DNA"/>
</dbReference>
<feature type="signal peptide" evidence="1">
    <location>
        <begin position="1"/>
        <end position="27"/>
    </location>
</feature>
<sequence>MDRQPRLRALTVSAALLVLFSASLRVADAQTSTRTPVLVELFTSEGCSSCPPADTLLAKLSELQPVQTANIIVLSEHVDYWDHQGWRDRFSSASLTDRQRAYGTIFRVPDIYTPQIVVDGASQFVGTDSRHILDAIQHQSQATKLNLVLSKANVDGDRIAASISIATPTDTLKGDLYAALVDPSDTTNVSGGENKGHSLQFVNVVRTFQHIGSLKDLRSGPHSFTIEAPKDSKPAAMRLIVFAQSKDNGPVLGAVTASVTP</sequence>
<evidence type="ECO:0000313" key="2">
    <source>
        <dbReference type="EMBL" id="GGA60556.1"/>
    </source>
</evidence>
<name>A0A916RNB2_9BACT</name>
<keyword evidence="3" id="KW-1185">Reference proteome</keyword>
<gene>
    <name evidence="2" type="ORF">GCM10011507_10110</name>
</gene>
<dbReference type="SUPFAM" id="SSF52833">
    <property type="entry name" value="Thioredoxin-like"/>
    <property type="match status" value="1"/>
</dbReference>
<reference evidence="2" key="1">
    <citation type="journal article" date="2014" name="Int. J. Syst. Evol. Microbiol.">
        <title>Complete genome sequence of Corynebacterium casei LMG S-19264T (=DSM 44701T), isolated from a smear-ripened cheese.</title>
        <authorList>
            <consortium name="US DOE Joint Genome Institute (JGI-PGF)"/>
            <person name="Walter F."/>
            <person name="Albersmeier A."/>
            <person name="Kalinowski J."/>
            <person name="Ruckert C."/>
        </authorList>
    </citation>
    <scope>NUCLEOTIDE SEQUENCE</scope>
    <source>
        <strain evidence="2">CGMCC 1.15447</strain>
    </source>
</reference>
<dbReference type="InterPro" id="IPR010634">
    <property type="entry name" value="DUF1223"/>
</dbReference>
<evidence type="ECO:0000313" key="3">
    <source>
        <dbReference type="Proteomes" id="UP000648801"/>
    </source>
</evidence>
<dbReference type="PANTHER" id="PTHR36057">
    <property type="match status" value="1"/>
</dbReference>
<dbReference type="Proteomes" id="UP000648801">
    <property type="component" value="Unassembled WGS sequence"/>
</dbReference>
<evidence type="ECO:0000256" key="1">
    <source>
        <dbReference type="SAM" id="SignalP"/>
    </source>
</evidence>
<accession>A0A916RNB2</accession>